<name>A0A426V5T8_9ACTN</name>
<protein>
    <submittedName>
        <fullName evidence="2">Uncharacterized protein</fullName>
    </submittedName>
</protein>
<dbReference type="Proteomes" id="UP000277256">
    <property type="component" value="Unassembled WGS sequence"/>
</dbReference>
<dbReference type="AlphaFoldDB" id="A0A426V5T8"/>
<dbReference type="RefSeq" id="WP_125246645.1">
    <property type="nucleotide sequence ID" value="NZ_RSEB01000001.1"/>
</dbReference>
<gene>
    <name evidence="2" type="ORF">EIW28_05440</name>
</gene>
<dbReference type="EMBL" id="RSEB01000001">
    <property type="protein sequence ID" value="RRS02170.1"/>
    <property type="molecule type" value="Genomic_DNA"/>
</dbReference>
<feature type="transmembrane region" description="Helical" evidence="1">
    <location>
        <begin position="186"/>
        <end position="205"/>
    </location>
</feature>
<proteinExistence type="predicted"/>
<evidence type="ECO:0000313" key="2">
    <source>
        <dbReference type="EMBL" id="RRS02170.1"/>
    </source>
</evidence>
<reference evidence="2 3" key="1">
    <citation type="submission" date="2018-12" db="EMBL/GenBank/DDBJ databases">
        <title>Glycomyces sp. YIM 121974 draft genome.</title>
        <authorList>
            <person name="Li Q."/>
        </authorList>
    </citation>
    <scope>NUCLEOTIDE SEQUENCE [LARGE SCALE GENOMIC DNA]</scope>
    <source>
        <strain evidence="2 3">YIM 121974</strain>
    </source>
</reference>
<evidence type="ECO:0000256" key="1">
    <source>
        <dbReference type="SAM" id="Phobius"/>
    </source>
</evidence>
<accession>A0A426V5T8</accession>
<sequence>MEGIDRKAIPRNLAESYRRSRGDYADALGRPVRSKPLLHRDAAIEALPSPLDVSLTRPVPPAGSGVLELVVDAAATMPVAAVDEVPVAVGDGTVFVVLPAGPHAVDVQSGAATSPVVVAVEDGATAVLVWREEADRRTVRFGPEAVDALPPASRVYLYEWAVLTVLVCGLPFGAVNAFAFDGTASRVVLVVLAVVILGLVPFAPWRRRERARLAALRLERQAAALSRPVRYPWDGPEVPDRPALVGDRPESLPELAPGYGALLLRATAHRHLWKDGDGVTVRDTALAALRAEPPRVRLDGLEVPATWGNWWHPLRPGAHVLEFEAAGAAARLELVVADGEATAVRAEAHLYAHRDGGEIVREDARLRLEPEEFRPEWMGDPAKRLAYWN</sequence>
<keyword evidence="3" id="KW-1185">Reference proteome</keyword>
<organism evidence="2 3">
    <name type="scientific">Glycomyces terrestris</name>
    <dbReference type="NCBI Taxonomy" id="2493553"/>
    <lineage>
        <taxon>Bacteria</taxon>
        <taxon>Bacillati</taxon>
        <taxon>Actinomycetota</taxon>
        <taxon>Actinomycetes</taxon>
        <taxon>Glycomycetales</taxon>
        <taxon>Glycomycetaceae</taxon>
        <taxon>Glycomyces</taxon>
    </lineage>
</organism>
<keyword evidence="1" id="KW-0472">Membrane</keyword>
<evidence type="ECO:0000313" key="3">
    <source>
        <dbReference type="Proteomes" id="UP000277256"/>
    </source>
</evidence>
<keyword evidence="1" id="KW-0812">Transmembrane</keyword>
<feature type="transmembrane region" description="Helical" evidence="1">
    <location>
        <begin position="160"/>
        <end position="180"/>
    </location>
</feature>
<comment type="caution">
    <text evidence="2">The sequence shown here is derived from an EMBL/GenBank/DDBJ whole genome shotgun (WGS) entry which is preliminary data.</text>
</comment>
<dbReference type="OrthoDB" id="5174760at2"/>
<keyword evidence="1" id="KW-1133">Transmembrane helix</keyword>